<evidence type="ECO:0000313" key="2">
    <source>
        <dbReference type="WBParaSite" id="ALUE_0001071201-mRNA-1"/>
    </source>
</evidence>
<organism evidence="1 2">
    <name type="scientific">Ascaris lumbricoides</name>
    <name type="common">Giant roundworm</name>
    <dbReference type="NCBI Taxonomy" id="6252"/>
    <lineage>
        <taxon>Eukaryota</taxon>
        <taxon>Metazoa</taxon>
        <taxon>Ecdysozoa</taxon>
        <taxon>Nematoda</taxon>
        <taxon>Chromadorea</taxon>
        <taxon>Rhabditida</taxon>
        <taxon>Spirurina</taxon>
        <taxon>Ascaridomorpha</taxon>
        <taxon>Ascaridoidea</taxon>
        <taxon>Ascarididae</taxon>
        <taxon>Ascaris</taxon>
    </lineage>
</organism>
<sequence length="101" mass="11117">MRSNQAMIGTLRQDELTPAPLKLTVYVQQFDSDPAKKAAKKLSSILNVGRSTEEVGAPIGNMPRIWPQFSREFDKKLETGNARGLYDGTLKVRALAIAADL</sequence>
<proteinExistence type="predicted"/>
<dbReference type="AlphaFoldDB" id="A0A0M3I2I6"/>
<reference evidence="2" key="1">
    <citation type="submission" date="2017-02" db="UniProtKB">
        <authorList>
            <consortium name="WormBaseParasite"/>
        </authorList>
    </citation>
    <scope>IDENTIFICATION</scope>
</reference>
<protein>
    <submittedName>
        <fullName evidence="2">ABC transporter substrate-binding protein</fullName>
    </submittedName>
</protein>
<name>A0A0M3I2I6_ASCLU</name>
<accession>A0A0M3I2I6</accession>
<dbReference type="WBParaSite" id="ALUE_0001071201-mRNA-1">
    <property type="protein sequence ID" value="ALUE_0001071201-mRNA-1"/>
    <property type="gene ID" value="ALUE_0001071201"/>
</dbReference>
<evidence type="ECO:0000313" key="1">
    <source>
        <dbReference type="Proteomes" id="UP000036681"/>
    </source>
</evidence>
<dbReference type="Proteomes" id="UP000036681">
    <property type="component" value="Unplaced"/>
</dbReference>
<keyword evidence="1" id="KW-1185">Reference proteome</keyword>